<dbReference type="Gene3D" id="3.10.180.10">
    <property type="entry name" value="2,3-Dihydroxybiphenyl 1,2-Dioxygenase, domain 1"/>
    <property type="match status" value="1"/>
</dbReference>
<dbReference type="SUPFAM" id="SSF54593">
    <property type="entry name" value="Glyoxalase/Bleomycin resistance protein/Dihydroxybiphenyl dioxygenase"/>
    <property type="match status" value="1"/>
</dbReference>
<evidence type="ECO:0000259" key="1">
    <source>
        <dbReference type="PROSITE" id="PS51819"/>
    </source>
</evidence>
<evidence type="ECO:0000313" key="3">
    <source>
        <dbReference type="Proteomes" id="UP001298681"/>
    </source>
</evidence>
<accession>A0ABS9MJT9</accession>
<gene>
    <name evidence="2" type="ORF">L0P57_07225</name>
</gene>
<sequence>MITSCMAFYPCLDLAKTEMFYTQVVGLRTVFASDTVRIFHAKQGYFAFVAYGDGKIPRKHLCLSLNCANRESVDAEYQRICALGIQPQSAPAQHPSQPVYSFFLEDPNGYTVEFQKIDGFQLT</sequence>
<dbReference type="PROSITE" id="PS51819">
    <property type="entry name" value="VOC"/>
    <property type="match status" value="1"/>
</dbReference>
<dbReference type="CDD" id="cd06587">
    <property type="entry name" value="VOC"/>
    <property type="match status" value="1"/>
</dbReference>
<reference evidence="2 3" key="1">
    <citation type="submission" date="2022-01" db="EMBL/GenBank/DDBJ databases">
        <title>Collection of gut derived symbiotic bacterial strains cultured from healthy donors.</title>
        <authorList>
            <person name="Lin H."/>
            <person name="Kohout C."/>
            <person name="Waligurski E."/>
            <person name="Pamer E.G."/>
        </authorList>
    </citation>
    <scope>NUCLEOTIDE SEQUENCE [LARGE SCALE GENOMIC DNA]</scope>
    <source>
        <strain evidence="2 3">DFI.7.58</strain>
    </source>
</reference>
<protein>
    <submittedName>
        <fullName evidence="2">VOC family protein</fullName>
    </submittedName>
</protein>
<dbReference type="InterPro" id="IPR037523">
    <property type="entry name" value="VOC_core"/>
</dbReference>
<comment type="caution">
    <text evidence="2">The sequence shown here is derived from an EMBL/GenBank/DDBJ whole genome shotgun (WGS) entry which is preliminary data.</text>
</comment>
<name>A0ABS9MJT9_9FIRM</name>
<evidence type="ECO:0000313" key="2">
    <source>
        <dbReference type="EMBL" id="MCG4610724.1"/>
    </source>
</evidence>
<organism evidence="2 3">
    <name type="scientific">Anaeromassilibacillus senegalensis</name>
    <dbReference type="NCBI Taxonomy" id="1673717"/>
    <lineage>
        <taxon>Bacteria</taxon>
        <taxon>Bacillati</taxon>
        <taxon>Bacillota</taxon>
        <taxon>Clostridia</taxon>
        <taxon>Eubacteriales</taxon>
        <taxon>Acutalibacteraceae</taxon>
        <taxon>Anaeromassilibacillus</taxon>
    </lineage>
</organism>
<dbReference type="InterPro" id="IPR004360">
    <property type="entry name" value="Glyas_Fos-R_dOase_dom"/>
</dbReference>
<dbReference type="InterPro" id="IPR029068">
    <property type="entry name" value="Glyas_Bleomycin-R_OHBP_Dase"/>
</dbReference>
<dbReference type="EMBL" id="JAKNHQ010000008">
    <property type="protein sequence ID" value="MCG4610724.1"/>
    <property type="molecule type" value="Genomic_DNA"/>
</dbReference>
<proteinExistence type="predicted"/>
<dbReference type="Pfam" id="PF00903">
    <property type="entry name" value="Glyoxalase"/>
    <property type="match status" value="1"/>
</dbReference>
<dbReference type="RefSeq" id="WP_087229791.1">
    <property type="nucleotide sequence ID" value="NZ_JAKNHQ010000008.1"/>
</dbReference>
<keyword evidence="3" id="KW-1185">Reference proteome</keyword>
<feature type="domain" description="VOC" evidence="1">
    <location>
        <begin position="1"/>
        <end position="117"/>
    </location>
</feature>
<dbReference type="Proteomes" id="UP001298681">
    <property type="component" value="Unassembled WGS sequence"/>
</dbReference>